<proteinExistence type="predicted"/>
<evidence type="ECO:0000313" key="2">
    <source>
        <dbReference type="Proteomes" id="UP000326553"/>
    </source>
</evidence>
<accession>A0A5J6HGA0</accession>
<dbReference type="EMBL" id="CP023695">
    <property type="protein sequence ID" value="QEV19196.1"/>
    <property type="molecule type" value="Genomic_DNA"/>
</dbReference>
<sequence length="147" mass="16706">MINMCGAHHDEHTYKDLKNLDLYIVKAKRAYETDRYTATELIYLEVFSRLKGSYFLHPVATLCCLARLIDDGYVEEVSRRVDEDGVPQAIFRLTRYGRGLTAAWVASGSPRIRLNPTEGRWRPPRGGMVEVLTHDGPQAAGPSNQRR</sequence>
<gene>
    <name evidence="1" type="ORF">CP975_18350</name>
</gene>
<dbReference type="AlphaFoldDB" id="A0A5J6HGA0"/>
<protein>
    <submittedName>
        <fullName evidence="1">Uncharacterized protein</fullName>
    </submittedName>
</protein>
<organism evidence="1 2">
    <name type="scientific">Streptomyces alboniger</name>
    <dbReference type="NCBI Taxonomy" id="132473"/>
    <lineage>
        <taxon>Bacteria</taxon>
        <taxon>Bacillati</taxon>
        <taxon>Actinomycetota</taxon>
        <taxon>Actinomycetes</taxon>
        <taxon>Kitasatosporales</taxon>
        <taxon>Streptomycetaceae</taxon>
        <taxon>Streptomyces</taxon>
        <taxon>Streptomyces aurantiacus group</taxon>
    </lineage>
</organism>
<dbReference type="Proteomes" id="UP000326553">
    <property type="component" value="Chromosome"/>
</dbReference>
<keyword evidence="2" id="KW-1185">Reference proteome</keyword>
<evidence type="ECO:0000313" key="1">
    <source>
        <dbReference type="EMBL" id="QEV19196.1"/>
    </source>
</evidence>
<reference evidence="1 2" key="1">
    <citation type="submission" date="2017-09" db="EMBL/GenBank/DDBJ databases">
        <authorList>
            <person name="Lee N."/>
            <person name="Cho B.-K."/>
        </authorList>
    </citation>
    <scope>NUCLEOTIDE SEQUENCE [LARGE SCALE GENOMIC DNA]</scope>
    <source>
        <strain evidence="1 2">ATCC 12461</strain>
    </source>
</reference>
<dbReference type="KEGG" id="salw:CP975_18350"/>
<name>A0A5J6HGA0_STRAD</name>